<dbReference type="EMBL" id="JANPWB010000009">
    <property type="protein sequence ID" value="KAJ1153075.1"/>
    <property type="molecule type" value="Genomic_DNA"/>
</dbReference>
<gene>
    <name evidence="1" type="ORF">NDU88_005842</name>
</gene>
<comment type="caution">
    <text evidence="1">The sequence shown here is derived from an EMBL/GenBank/DDBJ whole genome shotgun (WGS) entry which is preliminary data.</text>
</comment>
<evidence type="ECO:0000313" key="1">
    <source>
        <dbReference type="EMBL" id="KAJ1153075.1"/>
    </source>
</evidence>
<evidence type="ECO:0000313" key="2">
    <source>
        <dbReference type="Proteomes" id="UP001066276"/>
    </source>
</evidence>
<accession>A0AAV7RM61</accession>
<sequence>MCATGLPIVGLIKKKKKRKRSLIFSGDEGGMAFPVTDHDQPWLLIIGKDYKIDEACGILYYKVLKELP</sequence>
<reference evidence="1" key="1">
    <citation type="journal article" date="2022" name="bioRxiv">
        <title>Sequencing and chromosome-scale assembly of the giantPleurodeles waltlgenome.</title>
        <authorList>
            <person name="Brown T."/>
            <person name="Elewa A."/>
            <person name="Iarovenko S."/>
            <person name="Subramanian E."/>
            <person name="Araus A.J."/>
            <person name="Petzold A."/>
            <person name="Susuki M."/>
            <person name="Suzuki K.-i.T."/>
            <person name="Hayashi T."/>
            <person name="Toyoda A."/>
            <person name="Oliveira C."/>
            <person name="Osipova E."/>
            <person name="Leigh N.D."/>
            <person name="Simon A."/>
            <person name="Yun M.H."/>
        </authorList>
    </citation>
    <scope>NUCLEOTIDE SEQUENCE</scope>
    <source>
        <strain evidence="1">20211129_DDA</strain>
        <tissue evidence="1">Liver</tissue>
    </source>
</reference>
<protein>
    <submittedName>
        <fullName evidence="1">Uncharacterized protein</fullName>
    </submittedName>
</protein>
<dbReference type="AlphaFoldDB" id="A0AAV7RM61"/>
<proteinExistence type="predicted"/>
<name>A0AAV7RM61_PLEWA</name>
<keyword evidence="2" id="KW-1185">Reference proteome</keyword>
<organism evidence="1 2">
    <name type="scientific">Pleurodeles waltl</name>
    <name type="common">Iberian ribbed newt</name>
    <dbReference type="NCBI Taxonomy" id="8319"/>
    <lineage>
        <taxon>Eukaryota</taxon>
        <taxon>Metazoa</taxon>
        <taxon>Chordata</taxon>
        <taxon>Craniata</taxon>
        <taxon>Vertebrata</taxon>
        <taxon>Euteleostomi</taxon>
        <taxon>Amphibia</taxon>
        <taxon>Batrachia</taxon>
        <taxon>Caudata</taxon>
        <taxon>Salamandroidea</taxon>
        <taxon>Salamandridae</taxon>
        <taxon>Pleurodelinae</taxon>
        <taxon>Pleurodeles</taxon>
    </lineage>
</organism>
<dbReference type="Proteomes" id="UP001066276">
    <property type="component" value="Chromosome 5"/>
</dbReference>